<feature type="transmembrane region" description="Helical" evidence="1">
    <location>
        <begin position="281"/>
        <end position="305"/>
    </location>
</feature>
<feature type="transmembrane region" description="Helical" evidence="1">
    <location>
        <begin position="252"/>
        <end position="269"/>
    </location>
</feature>
<proteinExistence type="predicted"/>
<dbReference type="PANTHER" id="PTHR23028:SF53">
    <property type="entry name" value="ACYL_TRANSF_3 DOMAIN-CONTAINING PROTEIN"/>
    <property type="match status" value="1"/>
</dbReference>
<feature type="transmembrane region" description="Helical" evidence="1">
    <location>
        <begin position="226"/>
        <end position="246"/>
    </location>
</feature>
<evidence type="ECO:0000259" key="3">
    <source>
        <dbReference type="Pfam" id="PF19040"/>
    </source>
</evidence>
<keyword evidence="1" id="KW-1133">Transmembrane helix</keyword>
<dbReference type="Proteomes" id="UP000036681">
    <property type="component" value="Unplaced"/>
</dbReference>
<reference evidence="5" key="1">
    <citation type="submission" date="2017-02" db="UniProtKB">
        <authorList>
            <consortium name="WormBaseParasite"/>
        </authorList>
    </citation>
    <scope>IDENTIFICATION</scope>
</reference>
<dbReference type="AlphaFoldDB" id="A0A0M3IFI9"/>
<name>A0A0M3IFI9_ASCLU</name>
<evidence type="ECO:0000313" key="4">
    <source>
        <dbReference type="Proteomes" id="UP000036681"/>
    </source>
</evidence>
<evidence type="ECO:0000256" key="1">
    <source>
        <dbReference type="SAM" id="Phobius"/>
    </source>
</evidence>
<dbReference type="InterPro" id="IPR043968">
    <property type="entry name" value="SGNH"/>
</dbReference>
<organism evidence="4 5">
    <name type="scientific">Ascaris lumbricoides</name>
    <name type="common">Giant roundworm</name>
    <dbReference type="NCBI Taxonomy" id="6252"/>
    <lineage>
        <taxon>Eukaryota</taxon>
        <taxon>Metazoa</taxon>
        <taxon>Ecdysozoa</taxon>
        <taxon>Nematoda</taxon>
        <taxon>Chromadorea</taxon>
        <taxon>Rhabditida</taxon>
        <taxon>Spirurina</taxon>
        <taxon>Ascaridomorpha</taxon>
        <taxon>Ascaridoidea</taxon>
        <taxon>Ascarididae</taxon>
        <taxon>Ascaris</taxon>
    </lineage>
</organism>
<sequence length="593" mass="67602">MLSASDRRIDGKNRKRDDIQCLRGVAIIYVLLFHLFPSVFRKGFLGVDIFLVISGYLITMILSRNTPISLADTGTFFSKRIRRIFPAYYLMIFAVLVVGRIYLISYDQHLLAVDSGWSLAFLSNVHKYLQQKDYFAEAANYDFLLHAWSLAVEIQFYCVAPLFALIAHRLRLGKMLVATVAIGSFVVHVESTSELHFSSLPSRLWQFLAGSFAFEFHHRVNVLPAMACKMVAVIATFLLSPVILFIPNIEFLCRLTVTAAATLIIARISPSVNDFFISRTLLFIGDISYSLYLAHWPIIVFFRYMYHADQLLFKDCLVVAQLSVLLAYLSFKTIEKYFIRENLLKALLFISPIFFSSIILMKYPNAPLLILEQQTDRSSITTLLNNGSMSEIVKKTLFERNCFAFRYQDYRPKMVTSSMLQNARMANEYFMNYLPNHENNSLPDPLVDKYFKSKNIATWLSAYYKKSGDVSVAVFGNSYAHSAFSAIIAAIGERAKEIRLLSMPGCPPFIGSSYIEVPGVDCNPFLNASVELIEEMKPDIIFLIFRSLAPLSSPVIDLSKDDQLNNMQYTIDRISAVTKRIIIEYPLPIDIRR</sequence>
<feature type="domain" description="SGNH" evidence="3">
    <location>
        <begin position="468"/>
        <end position="590"/>
    </location>
</feature>
<dbReference type="GO" id="GO:0016020">
    <property type="term" value="C:membrane"/>
    <property type="evidence" value="ECO:0007669"/>
    <property type="project" value="TreeGrafter"/>
</dbReference>
<keyword evidence="1" id="KW-0472">Membrane</keyword>
<dbReference type="InterPro" id="IPR050879">
    <property type="entry name" value="Acyltransferase_3"/>
</dbReference>
<protein>
    <submittedName>
        <fullName evidence="5">Acyltransferase</fullName>
    </submittedName>
</protein>
<feature type="transmembrane region" description="Helical" evidence="1">
    <location>
        <begin position="43"/>
        <end position="63"/>
    </location>
</feature>
<feature type="domain" description="Acyltransferase 3" evidence="2">
    <location>
        <begin position="18"/>
        <end position="312"/>
    </location>
</feature>
<dbReference type="PANTHER" id="PTHR23028">
    <property type="entry name" value="ACETYLTRANSFERASE"/>
    <property type="match status" value="1"/>
</dbReference>
<feature type="transmembrane region" description="Helical" evidence="1">
    <location>
        <begin position="143"/>
        <end position="165"/>
    </location>
</feature>
<feature type="transmembrane region" description="Helical" evidence="1">
    <location>
        <begin position="21"/>
        <end position="37"/>
    </location>
</feature>
<dbReference type="WBParaSite" id="ALUE_0001698101-mRNA-1">
    <property type="protein sequence ID" value="ALUE_0001698101-mRNA-1"/>
    <property type="gene ID" value="ALUE_0001698101"/>
</dbReference>
<accession>A0A0M3IFI9</accession>
<evidence type="ECO:0000313" key="5">
    <source>
        <dbReference type="WBParaSite" id="ALUE_0001698101-mRNA-1"/>
    </source>
</evidence>
<dbReference type="GO" id="GO:0000271">
    <property type="term" value="P:polysaccharide biosynthetic process"/>
    <property type="evidence" value="ECO:0007669"/>
    <property type="project" value="TreeGrafter"/>
</dbReference>
<dbReference type="Pfam" id="PF19040">
    <property type="entry name" value="SGNH"/>
    <property type="match status" value="1"/>
</dbReference>
<dbReference type="Pfam" id="PF01757">
    <property type="entry name" value="Acyl_transf_3"/>
    <property type="match status" value="1"/>
</dbReference>
<feature type="transmembrane region" description="Helical" evidence="1">
    <location>
        <begin position="172"/>
        <end position="189"/>
    </location>
</feature>
<keyword evidence="1" id="KW-0812">Transmembrane</keyword>
<dbReference type="GO" id="GO:0016747">
    <property type="term" value="F:acyltransferase activity, transferring groups other than amino-acyl groups"/>
    <property type="evidence" value="ECO:0007669"/>
    <property type="project" value="InterPro"/>
</dbReference>
<evidence type="ECO:0000259" key="2">
    <source>
        <dbReference type="Pfam" id="PF01757"/>
    </source>
</evidence>
<dbReference type="InterPro" id="IPR002656">
    <property type="entry name" value="Acyl_transf_3_dom"/>
</dbReference>
<feature type="transmembrane region" description="Helical" evidence="1">
    <location>
        <begin position="84"/>
        <end position="103"/>
    </location>
</feature>
<feature type="transmembrane region" description="Helical" evidence="1">
    <location>
        <begin position="343"/>
        <end position="363"/>
    </location>
</feature>
<keyword evidence="4" id="KW-1185">Reference proteome</keyword>